<reference evidence="2 3" key="1">
    <citation type="journal article" date="2009" name="Appl. Environ. Microbiol.">
        <title>Community genomic and proteomic analyses of chemoautotrophic iron-oxidizing "Leptospirillum rubarum" (Group II) and "Leptospirillum ferrodiazotrophum" (Group III) bacteria in acid mine drainage biofilms.</title>
        <authorList>
            <person name="Goltsman D.S."/>
            <person name="Denef V.J."/>
            <person name="Singer S.W."/>
            <person name="VerBerkmoes N.C."/>
            <person name="Lefsrud M."/>
            <person name="Mueller R.S."/>
            <person name="Dick G.J."/>
            <person name="Sun C.L."/>
            <person name="Wheeler K.E."/>
            <person name="Zemla A."/>
            <person name="Baker B.J."/>
            <person name="Hauser L."/>
            <person name="Land M."/>
            <person name="Shah M.B."/>
            <person name="Thelen M.P."/>
            <person name="Hettich R.L."/>
            <person name="Banfield J.F."/>
        </authorList>
    </citation>
    <scope>NUCLEOTIDE SEQUENCE [LARGE SCALE GENOMIC DNA]</scope>
</reference>
<dbReference type="GO" id="GO:0003677">
    <property type="term" value="F:DNA binding"/>
    <property type="evidence" value="ECO:0007669"/>
    <property type="project" value="InterPro"/>
</dbReference>
<keyword evidence="1" id="KW-0255">Endonuclease</keyword>
<dbReference type="InterPro" id="IPR011067">
    <property type="entry name" value="Plasmid_toxin/cell-grow_inhib"/>
</dbReference>
<evidence type="ECO:0000313" key="3">
    <source>
        <dbReference type="Proteomes" id="UP000009374"/>
    </source>
</evidence>
<sequence length="117" mass="13369">MVEVMRRGEIWVARLNPNKGNEMGKMRPVLILQDDQVLSSGMLTVLAIPLTTQCRPSFAPLRVRIQARDRLLKDCFVVIEQIRALDRSRFSEGPLTILHQEEMAEVEKSLKAVLGLW</sequence>
<keyword evidence="3" id="KW-1185">Reference proteome</keyword>
<keyword evidence="1" id="KW-0540">Nuclease</keyword>
<dbReference type="GO" id="GO:0016075">
    <property type="term" value="P:rRNA catabolic process"/>
    <property type="evidence" value="ECO:0007669"/>
    <property type="project" value="TreeGrafter"/>
</dbReference>
<dbReference type="PIRSF" id="PIRSF033490">
    <property type="entry name" value="MazF"/>
    <property type="match status" value="1"/>
</dbReference>
<evidence type="ECO:0000313" key="2">
    <source>
        <dbReference type="EMBL" id="EES52567.1"/>
    </source>
</evidence>
<dbReference type="GO" id="GO:0006402">
    <property type="term" value="P:mRNA catabolic process"/>
    <property type="evidence" value="ECO:0007669"/>
    <property type="project" value="TreeGrafter"/>
</dbReference>
<comment type="function">
    <text evidence="1">Toxic component of a type II toxin-antitoxin (TA) system.</text>
</comment>
<dbReference type="InterPro" id="IPR003477">
    <property type="entry name" value="PemK-like"/>
</dbReference>
<protein>
    <recommendedName>
        <fullName evidence="1">mRNA interferase</fullName>
        <ecNumber evidence="1">3.1.-.-</ecNumber>
    </recommendedName>
</protein>
<name>C6HXV5_9BACT</name>
<dbReference type="GO" id="GO:0004521">
    <property type="term" value="F:RNA endonuclease activity"/>
    <property type="evidence" value="ECO:0007669"/>
    <property type="project" value="TreeGrafter"/>
</dbReference>
<proteinExistence type="inferred from homology"/>
<keyword evidence="1" id="KW-0378">Hydrolase</keyword>
<dbReference type="AlphaFoldDB" id="C6HXV5"/>
<dbReference type="Gene3D" id="2.30.30.110">
    <property type="match status" value="1"/>
</dbReference>
<gene>
    <name evidence="2" type="ORF">UBAL3_93200069</name>
</gene>
<dbReference type="Proteomes" id="UP000009374">
    <property type="component" value="Unassembled WGS sequence"/>
</dbReference>
<dbReference type="PANTHER" id="PTHR33988">
    <property type="entry name" value="ENDORIBONUCLEASE MAZF-RELATED"/>
    <property type="match status" value="1"/>
</dbReference>
<dbReference type="GO" id="GO:0016787">
    <property type="term" value="F:hydrolase activity"/>
    <property type="evidence" value="ECO:0007669"/>
    <property type="project" value="UniProtKB-KW"/>
</dbReference>
<evidence type="ECO:0000256" key="1">
    <source>
        <dbReference type="PIRNR" id="PIRNR033490"/>
    </source>
</evidence>
<dbReference type="Pfam" id="PF02452">
    <property type="entry name" value="PemK_toxin"/>
    <property type="match status" value="1"/>
</dbReference>
<dbReference type="EC" id="3.1.-.-" evidence="1"/>
<dbReference type="SUPFAM" id="SSF50118">
    <property type="entry name" value="Cell growth inhibitor/plasmid maintenance toxic component"/>
    <property type="match status" value="1"/>
</dbReference>
<dbReference type="EMBL" id="GG693875">
    <property type="protein sequence ID" value="EES52567.1"/>
    <property type="molecule type" value="Genomic_DNA"/>
</dbReference>
<organism evidence="2 3">
    <name type="scientific">Leptospirillum ferrodiazotrophum</name>
    <dbReference type="NCBI Taxonomy" id="412449"/>
    <lineage>
        <taxon>Bacteria</taxon>
        <taxon>Pseudomonadati</taxon>
        <taxon>Nitrospirota</taxon>
        <taxon>Nitrospiria</taxon>
        <taxon>Nitrospirales</taxon>
        <taxon>Nitrospiraceae</taxon>
        <taxon>Leptospirillum</taxon>
    </lineage>
</organism>
<accession>C6HXV5</accession>
<comment type="similarity">
    <text evidence="1">Belongs to the PemK/MazF family.</text>
</comment>